<keyword evidence="4" id="KW-1185">Reference proteome</keyword>
<feature type="domain" description="Glycosyl hydrolase family 13 catalytic" evidence="2">
    <location>
        <begin position="15"/>
        <end position="85"/>
    </location>
</feature>
<evidence type="ECO:0000313" key="3">
    <source>
        <dbReference type="EMBL" id="QID84722.1"/>
    </source>
</evidence>
<feature type="signal peptide" evidence="1">
    <location>
        <begin position="1"/>
        <end position="18"/>
    </location>
</feature>
<proteinExistence type="predicted"/>
<name>A0A6C1E5Y5_SACPS</name>
<reference evidence="3 4" key="1">
    <citation type="journal article" date="2019" name="BMC Genomics">
        <title>Chromosome level assembly and comparative genome analysis confirm lager-brewing yeasts originated from a single hybridization.</title>
        <authorList>
            <person name="Salazar A.N."/>
            <person name="Gorter de Vries A.R."/>
            <person name="van den Broek M."/>
            <person name="Brouwers N."/>
            <person name="de la Torre Cortes P."/>
            <person name="Kuijpers N.G.A."/>
            <person name="Daran J.G."/>
            <person name="Abeel T."/>
        </authorList>
    </citation>
    <scope>NUCLEOTIDE SEQUENCE [LARGE SCALE GENOMIC DNA]</scope>
    <source>
        <strain evidence="3 4">CBS 1483</strain>
    </source>
</reference>
<dbReference type="AlphaFoldDB" id="A0A6C1E5Y5"/>
<evidence type="ECO:0000313" key="4">
    <source>
        <dbReference type="Proteomes" id="UP000501346"/>
    </source>
</evidence>
<dbReference type="Pfam" id="PF00128">
    <property type="entry name" value="Alpha-amylase"/>
    <property type="match status" value="1"/>
</dbReference>
<accession>A0A6C1E5Y5</accession>
<dbReference type="InterPro" id="IPR006047">
    <property type="entry name" value="GH13_cat_dom"/>
</dbReference>
<protein>
    <submittedName>
        <fullName evidence="3">Oligo-1,6-glucosidase ima5</fullName>
    </submittedName>
</protein>
<dbReference type="Gene3D" id="3.20.20.80">
    <property type="entry name" value="Glycosidases"/>
    <property type="match status" value="1"/>
</dbReference>
<evidence type="ECO:0000256" key="1">
    <source>
        <dbReference type="SAM" id="SignalP"/>
    </source>
</evidence>
<organism evidence="3 4">
    <name type="scientific">Saccharomyces pastorianus</name>
    <name type="common">Lager yeast</name>
    <name type="synonym">Saccharomyces cerevisiae x Saccharomyces eubayanus</name>
    <dbReference type="NCBI Taxonomy" id="27292"/>
    <lineage>
        <taxon>Eukaryota</taxon>
        <taxon>Fungi</taxon>
        <taxon>Dikarya</taxon>
        <taxon>Ascomycota</taxon>
        <taxon>Saccharomycotina</taxon>
        <taxon>Saccharomycetes</taxon>
        <taxon>Saccharomycetales</taxon>
        <taxon>Saccharomycetaceae</taxon>
        <taxon>Saccharomyces</taxon>
    </lineage>
</organism>
<gene>
    <name evidence="3" type="primary">IMA5_3</name>
    <name evidence="3" type="ORF">GRS66_007246</name>
</gene>
<feature type="chain" id="PRO_5025401271" evidence="1">
    <location>
        <begin position="19"/>
        <end position="89"/>
    </location>
</feature>
<keyword evidence="1" id="KW-0732">Signal</keyword>
<dbReference type="EMBL" id="CP049002">
    <property type="protein sequence ID" value="QID84722.1"/>
    <property type="molecule type" value="Genomic_DNA"/>
</dbReference>
<dbReference type="InterPro" id="IPR017853">
    <property type="entry name" value="GH"/>
</dbReference>
<dbReference type="GO" id="GO:0005975">
    <property type="term" value="P:carbohydrate metabolic process"/>
    <property type="evidence" value="ECO:0007669"/>
    <property type="project" value="InterPro"/>
</dbReference>
<evidence type="ECO:0000259" key="2">
    <source>
        <dbReference type="Pfam" id="PF00128"/>
    </source>
</evidence>
<dbReference type="SUPFAM" id="SSF51445">
    <property type="entry name" value="(Trans)glycosidases"/>
    <property type="match status" value="1"/>
</dbReference>
<sequence>MLLLQILLFHIKTELIFVNGPRIHEYHKEMRQYMYTQIPEGKEIMTVGEVGIGNEKDFKDYTSSKEEEFNMMFNFKHTSVGESPSLNMN</sequence>
<dbReference type="Proteomes" id="UP000501346">
    <property type="component" value="Chromosome SeV"/>
</dbReference>
<dbReference type="OrthoDB" id="10512977at2759"/>